<accession>A0AAF0ELI4</accession>
<dbReference type="PANTHER" id="PTHR14614">
    <property type="entry name" value="HEPATOCELLULAR CARCINOMA-ASSOCIATED ANTIGEN"/>
    <property type="match status" value="1"/>
</dbReference>
<protein>
    <recommendedName>
        <fullName evidence="3">protein-histidine N-methyltransferase</fullName>
        <ecNumber evidence="3">2.1.1.85</ecNumber>
    </recommendedName>
</protein>
<keyword evidence="8" id="KW-0539">Nucleus</keyword>
<dbReference type="InterPro" id="IPR029063">
    <property type="entry name" value="SAM-dependent_MTases_sf"/>
</dbReference>
<dbReference type="Gene3D" id="3.40.50.150">
    <property type="entry name" value="Vaccinia Virus protein VP39"/>
    <property type="match status" value="1"/>
</dbReference>
<dbReference type="GO" id="GO:0005737">
    <property type="term" value="C:cytoplasm"/>
    <property type="evidence" value="ECO:0007669"/>
    <property type="project" value="UniProtKB-SubCell"/>
</dbReference>
<name>A0AAF0ELI4_9BASI</name>
<evidence type="ECO:0000256" key="4">
    <source>
        <dbReference type="ARBA" id="ARBA00022490"/>
    </source>
</evidence>
<evidence type="ECO:0000313" key="11">
    <source>
        <dbReference type="Proteomes" id="UP001213623"/>
    </source>
</evidence>
<dbReference type="GO" id="GO:0032259">
    <property type="term" value="P:methylation"/>
    <property type="evidence" value="ECO:0007669"/>
    <property type="project" value="UniProtKB-KW"/>
</dbReference>
<evidence type="ECO:0000256" key="3">
    <source>
        <dbReference type="ARBA" id="ARBA00012533"/>
    </source>
</evidence>
<dbReference type="EC" id="2.1.1.85" evidence="3"/>
<dbReference type="GO" id="GO:0005634">
    <property type="term" value="C:nucleus"/>
    <property type="evidence" value="ECO:0007669"/>
    <property type="project" value="UniProtKB-SubCell"/>
</dbReference>
<keyword evidence="6 10" id="KW-0808">Transferase</keyword>
<dbReference type="InterPro" id="IPR019410">
    <property type="entry name" value="Methyltransf_16"/>
</dbReference>
<proteinExistence type="inferred from homology"/>
<dbReference type="Proteomes" id="UP001213623">
    <property type="component" value="Chromosome 3"/>
</dbReference>
<keyword evidence="5 10" id="KW-0489">Methyltransferase</keyword>
<comment type="similarity">
    <text evidence="9">Belongs to the methyltransferase superfamily. METTL18 family.</text>
</comment>
<keyword evidence="7" id="KW-0949">S-adenosyl-L-methionine</keyword>
<evidence type="ECO:0000313" key="10">
    <source>
        <dbReference type="EMBL" id="WFD26735.1"/>
    </source>
</evidence>
<dbReference type="PANTHER" id="PTHR14614:SF39">
    <property type="entry name" value="HISTIDINE PROTEIN METHYLTRANSFERASE 1 HOMOLOG"/>
    <property type="match status" value="1"/>
</dbReference>
<evidence type="ECO:0000256" key="6">
    <source>
        <dbReference type="ARBA" id="ARBA00022679"/>
    </source>
</evidence>
<evidence type="ECO:0000256" key="8">
    <source>
        <dbReference type="ARBA" id="ARBA00023242"/>
    </source>
</evidence>
<comment type="subcellular location">
    <subcellularLocation>
        <location evidence="2">Cytoplasm</location>
    </subcellularLocation>
    <subcellularLocation>
        <location evidence="1">Nucleus</location>
    </subcellularLocation>
</comment>
<organism evidence="10 11">
    <name type="scientific">Malassezia nana</name>
    <dbReference type="NCBI Taxonomy" id="180528"/>
    <lineage>
        <taxon>Eukaryota</taxon>
        <taxon>Fungi</taxon>
        <taxon>Dikarya</taxon>
        <taxon>Basidiomycota</taxon>
        <taxon>Ustilaginomycotina</taxon>
        <taxon>Malasseziomycetes</taxon>
        <taxon>Malasseziales</taxon>
        <taxon>Malasseziaceae</taxon>
        <taxon>Malassezia</taxon>
    </lineage>
</organism>
<evidence type="ECO:0000256" key="9">
    <source>
        <dbReference type="ARBA" id="ARBA00038126"/>
    </source>
</evidence>
<dbReference type="EMBL" id="CP119894">
    <property type="protein sequence ID" value="WFD26735.1"/>
    <property type="molecule type" value="Genomic_DNA"/>
</dbReference>
<evidence type="ECO:0000256" key="1">
    <source>
        <dbReference type="ARBA" id="ARBA00004123"/>
    </source>
</evidence>
<dbReference type="AlphaFoldDB" id="A0AAF0ELI4"/>
<evidence type="ECO:0000256" key="5">
    <source>
        <dbReference type="ARBA" id="ARBA00022603"/>
    </source>
</evidence>
<keyword evidence="4" id="KW-0963">Cytoplasm</keyword>
<gene>
    <name evidence="10" type="ORF">MNAN1_001720</name>
</gene>
<dbReference type="GO" id="GO:0018064">
    <property type="term" value="F:protein-L-histidine N-tele-methyltransferase activity"/>
    <property type="evidence" value="ECO:0007669"/>
    <property type="project" value="UniProtKB-EC"/>
</dbReference>
<reference evidence="10" key="1">
    <citation type="submission" date="2023-03" db="EMBL/GenBank/DDBJ databases">
        <title>Mating type loci evolution in Malassezia.</title>
        <authorList>
            <person name="Coelho M.A."/>
        </authorList>
    </citation>
    <scope>NUCLEOTIDE SEQUENCE</scope>
    <source>
        <strain evidence="10">CBS 9557</strain>
    </source>
</reference>
<sequence length="342" mass="37726">MSFAFDFCVDEGVDEPTVKAPASNAESAQPTYFLPARPVSPSSLRAQLPAKLSYSPAVAYEGNERVVLARRDLFDIRFQILNEDGTFADEQSDLIPGVYEGGMKTWECSLDLVAELHSRVQESRRHDPSWPAGRHIVELGCGTALPSCYLLQTLFCATHEAEQRSMLSLCDYNEQVLSLVVYPNLLLAWYFSEVGPGHTEGLTPEEPGDLELDDELLDQFEQALPQFGIQLRFFAGGWDTLSLEPLADVILSSETTYALDTIPSLRRVLAASSWPTDEENVKAGIDTQTTLCLIASKVLYFGVGGGVEPFRSNVLAHRGWCKHVRSFTAGVGRSVLRIGWSS</sequence>
<keyword evidence="11" id="KW-1185">Reference proteome</keyword>
<evidence type="ECO:0000256" key="2">
    <source>
        <dbReference type="ARBA" id="ARBA00004496"/>
    </source>
</evidence>
<evidence type="ECO:0000256" key="7">
    <source>
        <dbReference type="ARBA" id="ARBA00022691"/>
    </source>
</evidence>